<dbReference type="InterPro" id="IPR053166">
    <property type="entry name" value="UPF0718_permease"/>
</dbReference>
<comment type="similarity">
    <text evidence="2">Belongs to the UPF0718 family.</text>
</comment>
<evidence type="ECO:0000256" key="3">
    <source>
        <dbReference type="ARBA" id="ARBA00022475"/>
    </source>
</evidence>
<accession>A0A7V3YHA0</accession>
<evidence type="ECO:0000256" key="5">
    <source>
        <dbReference type="ARBA" id="ARBA00022989"/>
    </source>
</evidence>
<feature type="transmembrane region" description="Helical" evidence="7">
    <location>
        <begin position="17"/>
        <end position="35"/>
    </location>
</feature>
<dbReference type="GO" id="GO:0005886">
    <property type="term" value="C:plasma membrane"/>
    <property type="evidence" value="ECO:0007669"/>
    <property type="project" value="UniProtKB-SubCell"/>
</dbReference>
<evidence type="ECO:0000256" key="2">
    <source>
        <dbReference type="ARBA" id="ARBA00006386"/>
    </source>
</evidence>
<dbReference type="InterPro" id="IPR005524">
    <property type="entry name" value="DUF318"/>
</dbReference>
<name>A0A7V3YHA0_9BACT</name>
<keyword evidence="6 7" id="KW-0472">Membrane</keyword>
<organism evidence="8">
    <name type="scientific">Candidatus Caldatribacterium californiense</name>
    <dbReference type="NCBI Taxonomy" id="1454726"/>
    <lineage>
        <taxon>Bacteria</taxon>
        <taxon>Pseudomonadati</taxon>
        <taxon>Atribacterota</taxon>
        <taxon>Atribacteria</taxon>
        <taxon>Atribacterales</taxon>
        <taxon>Candidatus Caldatribacteriaceae</taxon>
        <taxon>Candidatus Caldatribacterium</taxon>
    </lineage>
</organism>
<comment type="subcellular location">
    <subcellularLocation>
        <location evidence="1">Cell membrane</location>
        <topology evidence="1">Multi-pass membrane protein</topology>
    </subcellularLocation>
</comment>
<proteinExistence type="inferred from homology"/>
<evidence type="ECO:0000256" key="1">
    <source>
        <dbReference type="ARBA" id="ARBA00004651"/>
    </source>
</evidence>
<feature type="transmembrane region" description="Helical" evidence="7">
    <location>
        <begin position="117"/>
        <end position="142"/>
    </location>
</feature>
<evidence type="ECO:0000256" key="7">
    <source>
        <dbReference type="SAM" id="Phobius"/>
    </source>
</evidence>
<dbReference type="Pfam" id="PF03773">
    <property type="entry name" value="ArsP_1"/>
    <property type="match status" value="1"/>
</dbReference>
<protein>
    <recommendedName>
        <fullName evidence="9">Permease</fullName>
    </recommendedName>
</protein>
<keyword evidence="4 7" id="KW-0812">Transmembrane</keyword>
<dbReference type="AlphaFoldDB" id="A0A7V3YHA0"/>
<gene>
    <name evidence="8" type="ORF">ENV30_07280</name>
</gene>
<keyword evidence="5 7" id="KW-1133">Transmembrane helix</keyword>
<dbReference type="PANTHER" id="PTHR42775">
    <property type="entry name" value="PERMEASE RV2963-RELATED"/>
    <property type="match status" value="1"/>
</dbReference>
<comment type="caution">
    <text evidence="8">The sequence shown here is derived from an EMBL/GenBank/DDBJ whole genome shotgun (WGS) entry which is preliminary data.</text>
</comment>
<feature type="transmembrane region" description="Helical" evidence="7">
    <location>
        <begin position="55"/>
        <end position="76"/>
    </location>
</feature>
<reference evidence="8" key="1">
    <citation type="journal article" date="2020" name="mSystems">
        <title>Genome- and Community-Level Interaction Insights into Carbon Utilization and Element Cycling Functions of Hydrothermarchaeota in Hydrothermal Sediment.</title>
        <authorList>
            <person name="Zhou Z."/>
            <person name="Liu Y."/>
            <person name="Xu W."/>
            <person name="Pan J."/>
            <person name="Luo Z.H."/>
            <person name="Li M."/>
        </authorList>
    </citation>
    <scope>NUCLEOTIDE SEQUENCE [LARGE SCALE GENOMIC DNA]</scope>
    <source>
        <strain evidence="8">SpSt-747</strain>
    </source>
</reference>
<feature type="transmembrane region" description="Helical" evidence="7">
    <location>
        <begin position="275"/>
        <end position="297"/>
    </location>
</feature>
<evidence type="ECO:0008006" key="9">
    <source>
        <dbReference type="Google" id="ProtNLM"/>
    </source>
</evidence>
<evidence type="ECO:0000256" key="4">
    <source>
        <dbReference type="ARBA" id="ARBA00022692"/>
    </source>
</evidence>
<feature type="transmembrane region" description="Helical" evidence="7">
    <location>
        <begin position="88"/>
        <end position="110"/>
    </location>
</feature>
<feature type="transmembrane region" description="Helical" evidence="7">
    <location>
        <begin position="246"/>
        <end position="268"/>
    </location>
</feature>
<sequence>MLLLAAVLEFLLNAGELALLFLGIAFALEWVLLFFPEERIENILTRKRPAALSSLLGGAFGALTPLCSYSTVPLAISFLRFGVPFEAVASFLLISPLLNPILASFLATLFGWQRAVLYTVLVFSQTVLLGSLFALTPVSLWVRDDCPRSRNLPLSRERGVLRGEFRRVLCGVWDLAKSILPFLLLGSALGVLVEFFLPQDLIFRVIAPRDPRAILWVSLLGIPLYLRAELVLPLGKAFLEKGVSPGVIVAFLVSGAGGVSIPELALLLSAFRLRFVLLFAFLIFLLAVEMGFVFFILG</sequence>
<feature type="transmembrane region" description="Helical" evidence="7">
    <location>
        <begin position="179"/>
        <end position="197"/>
    </location>
</feature>
<feature type="transmembrane region" description="Helical" evidence="7">
    <location>
        <begin position="209"/>
        <end position="226"/>
    </location>
</feature>
<keyword evidence="3" id="KW-1003">Cell membrane</keyword>
<dbReference type="EMBL" id="DTFV01000106">
    <property type="protein sequence ID" value="HGI31089.1"/>
    <property type="molecule type" value="Genomic_DNA"/>
</dbReference>
<dbReference type="PANTHER" id="PTHR42775:SF2">
    <property type="entry name" value="PERMEASE"/>
    <property type="match status" value="1"/>
</dbReference>
<evidence type="ECO:0000313" key="8">
    <source>
        <dbReference type="EMBL" id="HGI31089.1"/>
    </source>
</evidence>
<evidence type="ECO:0000256" key="6">
    <source>
        <dbReference type="ARBA" id="ARBA00023136"/>
    </source>
</evidence>